<dbReference type="Proteomes" id="UP000887565">
    <property type="component" value="Unplaced"/>
</dbReference>
<dbReference type="WBParaSite" id="nRc.2.0.1.t01347-RA">
    <property type="protein sequence ID" value="nRc.2.0.1.t01347-RA"/>
    <property type="gene ID" value="nRc.2.0.1.g01347"/>
</dbReference>
<evidence type="ECO:0000313" key="2">
    <source>
        <dbReference type="WBParaSite" id="nRc.2.0.1.t01347-RA"/>
    </source>
</evidence>
<keyword evidence="1" id="KW-1185">Reference proteome</keyword>
<protein>
    <submittedName>
        <fullName evidence="2">Uncharacterized protein</fullName>
    </submittedName>
</protein>
<reference evidence="2" key="1">
    <citation type="submission" date="2022-11" db="UniProtKB">
        <authorList>
            <consortium name="WormBaseParasite"/>
        </authorList>
    </citation>
    <scope>IDENTIFICATION</scope>
</reference>
<accession>A0A915HH67</accession>
<evidence type="ECO:0000313" key="1">
    <source>
        <dbReference type="Proteomes" id="UP000887565"/>
    </source>
</evidence>
<dbReference type="AlphaFoldDB" id="A0A915HH67"/>
<organism evidence="1 2">
    <name type="scientific">Romanomermis culicivorax</name>
    <name type="common">Nematode worm</name>
    <dbReference type="NCBI Taxonomy" id="13658"/>
    <lineage>
        <taxon>Eukaryota</taxon>
        <taxon>Metazoa</taxon>
        <taxon>Ecdysozoa</taxon>
        <taxon>Nematoda</taxon>
        <taxon>Enoplea</taxon>
        <taxon>Dorylaimia</taxon>
        <taxon>Mermithida</taxon>
        <taxon>Mermithoidea</taxon>
        <taxon>Mermithidae</taxon>
        <taxon>Romanomermis</taxon>
    </lineage>
</organism>
<sequence length="69" mass="8241">RPRISVLGTEQVTLARLLISHPKLQKFNLKSQELTRSEDRFKRPKRDQVDNLWKKTLWIMISSSKLHRS</sequence>
<proteinExistence type="predicted"/>
<name>A0A915HH67_ROMCU</name>